<protein>
    <recommendedName>
        <fullName evidence="2">dihydrofolate reductase</fullName>
        <ecNumber evidence="2">1.5.1.3</ecNumber>
    </recommendedName>
</protein>
<evidence type="ECO:0000256" key="5">
    <source>
        <dbReference type="ARBA" id="ARBA00023002"/>
    </source>
</evidence>
<keyword evidence="4" id="KW-0521">NADP</keyword>
<dbReference type="GO" id="GO:0046655">
    <property type="term" value="P:folic acid metabolic process"/>
    <property type="evidence" value="ECO:0007669"/>
    <property type="project" value="TreeGrafter"/>
</dbReference>
<evidence type="ECO:0000256" key="4">
    <source>
        <dbReference type="ARBA" id="ARBA00022857"/>
    </source>
</evidence>
<dbReference type="PANTHER" id="PTHR48069:SF3">
    <property type="entry name" value="DIHYDROFOLATE REDUCTASE"/>
    <property type="match status" value="1"/>
</dbReference>
<keyword evidence="5" id="KW-0560">Oxidoreductase</keyword>
<evidence type="ECO:0000256" key="1">
    <source>
        <dbReference type="ARBA" id="ARBA00004903"/>
    </source>
</evidence>
<name>A0AB39CCT7_9VIRU</name>
<dbReference type="InterPro" id="IPR001796">
    <property type="entry name" value="DHFR_dom"/>
</dbReference>
<dbReference type="GO" id="GO:0050661">
    <property type="term" value="F:NADP binding"/>
    <property type="evidence" value="ECO:0007669"/>
    <property type="project" value="InterPro"/>
</dbReference>
<dbReference type="PANTHER" id="PTHR48069">
    <property type="entry name" value="DIHYDROFOLATE REDUCTASE"/>
    <property type="match status" value="1"/>
</dbReference>
<dbReference type="SUPFAM" id="SSF53597">
    <property type="entry name" value="Dihydrofolate reductase-like"/>
    <property type="match status" value="1"/>
</dbReference>
<proteinExistence type="predicted"/>
<accession>A0AB39CCT7</accession>
<evidence type="ECO:0000256" key="2">
    <source>
        <dbReference type="ARBA" id="ARBA00012856"/>
    </source>
</evidence>
<dbReference type="Pfam" id="PF00186">
    <property type="entry name" value="DHFR_1"/>
    <property type="match status" value="1"/>
</dbReference>
<sequence length="160" mass="18620">MKLILVAAFAGEGIIGLDGGMPWHCTTDLQHFRRLTTGDRYACLMGRKTWESLPDKKLPGRTCIVLTSGEIEDDRCITADTFERAKRYAQKHGITKLFIIGGATLFNEYYNHCDEMYLTHIHEEVREGDTFFRPDIKPVKWRLLNQWTHSDCTINRWVKR</sequence>
<dbReference type="GO" id="GO:0046452">
    <property type="term" value="P:dihydrofolate metabolic process"/>
    <property type="evidence" value="ECO:0007669"/>
    <property type="project" value="TreeGrafter"/>
</dbReference>
<dbReference type="InterPro" id="IPR024072">
    <property type="entry name" value="DHFR-like_dom_sf"/>
</dbReference>
<dbReference type="InterPro" id="IPR012259">
    <property type="entry name" value="DHFR"/>
</dbReference>
<evidence type="ECO:0000256" key="3">
    <source>
        <dbReference type="ARBA" id="ARBA00022563"/>
    </source>
</evidence>
<dbReference type="CDD" id="cd00209">
    <property type="entry name" value="DHFR"/>
    <property type="match status" value="1"/>
</dbReference>
<dbReference type="EC" id="1.5.1.3" evidence="2"/>
<feature type="domain" description="DHFR" evidence="6">
    <location>
        <begin position="2"/>
        <end position="160"/>
    </location>
</feature>
<dbReference type="GO" id="GO:0004146">
    <property type="term" value="F:dihydrofolate reductase activity"/>
    <property type="evidence" value="ECO:0007669"/>
    <property type="project" value="UniProtKB-EC"/>
</dbReference>
<organism evidence="7">
    <name type="scientific">Pseudomonas phage RVTF4</name>
    <dbReference type="NCBI Taxonomy" id="3236931"/>
    <lineage>
        <taxon>Viruses</taxon>
    </lineage>
</organism>
<dbReference type="PRINTS" id="PR00070">
    <property type="entry name" value="DHFR"/>
</dbReference>
<dbReference type="Gene3D" id="3.40.430.10">
    <property type="entry name" value="Dihydrofolate Reductase, subunit A"/>
    <property type="match status" value="1"/>
</dbReference>
<evidence type="ECO:0000259" key="6">
    <source>
        <dbReference type="PROSITE" id="PS51330"/>
    </source>
</evidence>
<dbReference type="GO" id="GO:0046654">
    <property type="term" value="P:tetrahydrofolate biosynthetic process"/>
    <property type="evidence" value="ECO:0007669"/>
    <property type="project" value="InterPro"/>
</dbReference>
<dbReference type="GO" id="GO:0006730">
    <property type="term" value="P:one-carbon metabolic process"/>
    <property type="evidence" value="ECO:0007669"/>
    <property type="project" value="UniProtKB-KW"/>
</dbReference>
<comment type="pathway">
    <text evidence="1">Cofactor biosynthesis; tetrahydrofolate biosynthesis; 5,6,7,8-tetrahydrofolate from 7,8-dihydrofolate: step 1/1.</text>
</comment>
<keyword evidence="3" id="KW-0554">One-carbon metabolism</keyword>
<dbReference type="EMBL" id="PQ015378">
    <property type="protein sequence ID" value="XDJ14644.1"/>
    <property type="molecule type" value="Genomic_DNA"/>
</dbReference>
<reference evidence="7" key="1">
    <citation type="submission" date="2024-07" db="EMBL/GenBank/DDBJ databases">
        <authorList>
            <person name="Bringhurst R.M."/>
            <person name="Homer T.E."/>
        </authorList>
    </citation>
    <scope>NUCLEOTIDE SEQUENCE</scope>
</reference>
<dbReference type="PROSITE" id="PS51330">
    <property type="entry name" value="DHFR_2"/>
    <property type="match status" value="1"/>
</dbReference>
<evidence type="ECO:0000313" key="7">
    <source>
        <dbReference type="EMBL" id="XDJ14644.1"/>
    </source>
</evidence>